<organism evidence="2 3">
    <name type="scientific">Pleurodeles waltl</name>
    <name type="common">Iberian ribbed newt</name>
    <dbReference type="NCBI Taxonomy" id="8319"/>
    <lineage>
        <taxon>Eukaryota</taxon>
        <taxon>Metazoa</taxon>
        <taxon>Chordata</taxon>
        <taxon>Craniata</taxon>
        <taxon>Vertebrata</taxon>
        <taxon>Euteleostomi</taxon>
        <taxon>Amphibia</taxon>
        <taxon>Batrachia</taxon>
        <taxon>Caudata</taxon>
        <taxon>Salamandroidea</taxon>
        <taxon>Salamandridae</taxon>
        <taxon>Pleurodelinae</taxon>
        <taxon>Pleurodeles</taxon>
    </lineage>
</organism>
<dbReference type="EMBL" id="JANPWB010000008">
    <property type="protein sequence ID" value="KAJ1161991.1"/>
    <property type="molecule type" value="Genomic_DNA"/>
</dbReference>
<accession>A0AAV7SAK2</accession>
<dbReference type="Proteomes" id="UP001066276">
    <property type="component" value="Chromosome 4_2"/>
</dbReference>
<protein>
    <submittedName>
        <fullName evidence="2">Uncharacterized protein</fullName>
    </submittedName>
</protein>
<evidence type="ECO:0000313" key="3">
    <source>
        <dbReference type="Proteomes" id="UP001066276"/>
    </source>
</evidence>
<proteinExistence type="predicted"/>
<feature type="region of interest" description="Disordered" evidence="1">
    <location>
        <begin position="208"/>
        <end position="241"/>
    </location>
</feature>
<sequence length="259" mass="28195">MANQYANKPEEYKPAVNNVTTIAQVGGELDWSPVQAEQTEPANLPELSSAPCGTPKVLPIIQGRSSLTDQELGALSEQFLNNLEEHINRILCLTTKVTATTAAKHAEKDEAGGGPSVGTTPECSTNAQELAAIGASQDIMARALLCQSNKMELQLDLFQSLATYLLEIRTKVINMENLLATTMMGVQCPCSPILEKLCILPNILRDNQSSQDDTKHRQSYYNHLASPKGSPCLNSPHSRPKYRYSKSEFKKLTMSSSGG</sequence>
<evidence type="ECO:0000313" key="2">
    <source>
        <dbReference type="EMBL" id="KAJ1161991.1"/>
    </source>
</evidence>
<name>A0AAV7SAK2_PLEWA</name>
<reference evidence="2" key="1">
    <citation type="journal article" date="2022" name="bioRxiv">
        <title>Sequencing and chromosome-scale assembly of the giantPleurodeles waltlgenome.</title>
        <authorList>
            <person name="Brown T."/>
            <person name="Elewa A."/>
            <person name="Iarovenko S."/>
            <person name="Subramanian E."/>
            <person name="Araus A.J."/>
            <person name="Petzold A."/>
            <person name="Susuki M."/>
            <person name="Suzuki K.-i.T."/>
            <person name="Hayashi T."/>
            <person name="Toyoda A."/>
            <person name="Oliveira C."/>
            <person name="Osipova E."/>
            <person name="Leigh N.D."/>
            <person name="Simon A."/>
            <person name="Yun M.H."/>
        </authorList>
    </citation>
    <scope>NUCLEOTIDE SEQUENCE</scope>
    <source>
        <strain evidence="2">20211129_DDA</strain>
        <tissue evidence="2">Liver</tissue>
    </source>
</reference>
<gene>
    <name evidence="2" type="ORF">NDU88_002471</name>
</gene>
<comment type="caution">
    <text evidence="2">The sequence shown here is derived from an EMBL/GenBank/DDBJ whole genome shotgun (WGS) entry which is preliminary data.</text>
</comment>
<dbReference type="AlphaFoldDB" id="A0AAV7SAK2"/>
<keyword evidence="3" id="KW-1185">Reference proteome</keyword>
<evidence type="ECO:0000256" key="1">
    <source>
        <dbReference type="SAM" id="MobiDB-lite"/>
    </source>
</evidence>